<evidence type="ECO:0000256" key="2">
    <source>
        <dbReference type="ARBA" id="ARBA00022827"/>
    </source>
</evidence>
<organism evidence="4 5">
    <name type="scientific">Micromonospora craniellae</name>
    <dbReference type="NCBI Taxonomy" id="2294034"/>
    <lineage>
        <taxon>Bacteria</taxon>
        <taxon>Bacillati</taxon>
        <taxon>Actinomycetota</taxon>
        <taxon>Actinomycetes</taxon>
        <taxon>Micromonosporales</taxon>
        <taxon>Micromonosporaceae</taxon>
        <taxon>Micromonospora</taxon>
    </lineage>
</organism>
<dbReference type="Gene3D" id="3.30.9.10">
    <property type="entry name" value="D-Amino Acid Oxidase, subunit A, domain 2"/>
    <property type="match status" value="1"/>
</dbReference>
<dbReference type="InterPro" id="IPR036188">
    <property type="entry name" value="FAD/NAD-bd_sf"/>
</dbReference>
<accession>A0A372FYY1</accession>
<keyword evidence="2" id="KW-0274">FAD</keyword>
<evidence type="ECO:0000313" key="5">
    <source>
        <dbReference type="Proteomes" id="UP000262621"/>
    </source>
</evidence>
<reference evidence="4 5" key="1">
    <citation type="submission" date="2018-08" db="EMBL/GenBank/DDBJ databases">
        <title>Verrucosispora craniellae sp. nov., isolated from a marine sponge in the South China Sea.</title>
        <authorList>
            <person name="Li L."/>
            <person name="Lin H.W."/>
        </authorList>
    </citation>
    <scope>NUCLEOTIDE SEQUENCE [LARGE SCALE GENOMIC DNA]</scope>
    <source>
        <strain evidence="4 5">LHW63014</strain>
    </source>
</reference>
<dbReference type="PANTHER" id="PTHR43004:SF8">
    <property type="entry name" value="FAD-BINDING DOMAIN-CONTAINING PROTEIN-RELATED"/>
    <property type="match status" value="1"/>
</dbReference>
<dbReference type="Pfam" id="PF01494">
    <property type="entry name" value="FAD_binding_3"/>
    <property type="match status" value="1"/>
</dbReference>
<feature type="domain" description="FAD-binding" evidence="3">
    <location>
        <begin position="3"/>
        <end position="364"/>
    </location>
</feature>
<dbReference type="Gene3D" id="3.50.50.60">
    <property type="entry name" value="FAD/NAD(P)-binding domain"/>
    <property type="match status" value="1"/>
</dbReference>
<comment type="caution">
    <text evidence="4">The sequence shown here is derived from an EMBL/GenBank/DDBJ whole genome shotgun (WGS) entry which is preliminary data.</text>
</comment>
<dbReference type="Proteomes" id="UP000262621">
    <property type="component" value="Unassembled WGS sequence"/>
</dbReference>
<keyword evidence="5" id="KW-1185">Reference proteome</keyword>
<dbReference type="PRINTS" id="PR00420">
    <property type="entry name" value="RNGMNOXGNASE"/>
</dbReference>
<protein>
    <submittedName>
        <fullName evidence="4">2,4-dichlorophenol 6-monooxygenase</fullName>
    </submittedName>
</protein>
<dbReference type="EMBL" id="QVFU01000013">
    <property type="protein sequence ID" value="RFS45908.1"/>
    <property type="molecule type" value="Genomic_DNA"/>
</dbReference>
<keyword evidence="4" id="KW-0503">Monooxygenase</keyword>
<dbReference type="SUPFAM" id="SSF51905">
    <property type="entry name" value="FAD/NAD(P)-binding domain"/>
    <property type="match status" value="1"/>
</dbReference>
<dbReference type="OrthoDB" id="3647401at2"/>
<dbReference type="GO" id="GO:0071949">
    <property type="term" value="F:FAD binding"/>
    <property type="evidence" value="ECO:0007669"/>
    <property type="project" value="InterPro"/>
</dbReference>
<dbReference type="Gene3D" id="3.40.30.120">
    <property type="match status" value="1"/>
</dbReference>
<dbReference type="PANTHER" id="PTHR43004">
    <property type="entry name" value="TRK SYSTEM POTASSIUM UPTAKE PROTEIN"/>
    <property type="match status" value="1"/>
</dbReference>
<sequence length="581" mass="63696">MFDTDVLVVGTGPAGATCALALATYGIGVRVATRWNWLANSPRAHITNQRALEVLRDLGVEEQATAVATQWSSMGEMVFAPSLTGPEIARLRTWGTGENRLSDYLQGSPCPLLDIPQPYLEPVLVENAAARGAQVMFNTEYLSHRQDDTGVTSVLRDLLTGHEYTVRSRYLFGADGARSTIVDELGLPIEGTMGRAGTVYARFTADLARYVAHRPGILHRIMIPAFGEIGLNTLRAVRPWHEWIAGWGYDLDGPEPDLRPAVVLDRIRSMIGDPNVEVTITDVTRWQVNQAWATRYDEGRVFCGGDAVHRHPPSSGLGSNTSIQDAFNLAWKLAYVVKGWADPGLLDTYSPERVPIGKQVVARANQSRMDYGLLNEVIGSHDSGSAQARLRLLEDPGPDGVAAREALVAAVERKNEEFNAHGTELNQRYESTAVLVDPNAPQEQWSRDRGLYVQATTRPGAKIPHVWLIDETGHKRSTLDVVGKGSFTVVTGLAGHAWAAAVRKLALPFLRSVVVGEPQTRDSYHDWFRVREIAEAGVLLVRPDGYVAWRHVRPAQDDAEALMLLERALTAVLGQSAAQDS</sequence>
<dbReference type="InterPro" id="IPR050641">
    <property type="entry name" value="RIFMO-like"/>
</dbReference>
<gene>
    <name evidence="4" type="ORF">D0Q02_14695</name>
</gene>
<dbReference type="GO" id="GO:0016709">
    <property type="term" value="F:oxidoreductase activity, acting on paired donors, with incorporation or reduction of molecular oxygen, NAD(P)H as one donor, and incorporation of one atom of oxygen"/>
    <property type="evidence" value="ECO:0007669"/>
    <property type="project" value="UniProtKB-ARBA"/>
</dbReference>
<proteinExistence type="predicted"/>
<evidence type="ECO:0000259" key="3">
    <source>
        <dbReference type="Pfam" id="PF01494"/>
    </source>
</evidence>
<evidence type="ECO:0000256" key="1">
    <source>
        <dbReference type="ARBA" id="ARBA00022630"/>
    </source>
</evidence>
<keyword evidence="1" id="KW-0285">Flavoprotein</keyword>
<dbReference type="Pfam" id="PF21274">
    <property type="entry name" value="Rng_hyd_C"/>
    <property type="match status" value="1"/>
</dbReference>
<evidence type="ECO:0000313" key="4">
    <source>
        <dbReference type="EMBL" id="RFS45908.1"/>
    </source>
</evidence>
<name>A0A372FYY1_9ACTN</name>
<dbReference type="InterPro" id="IPR002938">
    <property type="entry name" value="FAD-bd"/>
</dbReference>
<keyword evidence="4" id="KW-0560">Oxidoreductase</keyword>
<dbReference type="AlphaFoldDB" id="A0A372FYY1"/>